<comment type="caution">
    <text evidence="3">The sequence shown here is derived from an EMBL/GenBank/DDBJ whole genome shotgun (WGS) entry which is preliminary data.</text>
</comment>
<sequence>MVSDMSNAAGSVDLFGLAFSNGSGADVLKAARASTAPGPRIIVTANVEHIVTLRDESAFRSAYAHAAVRTLDGMPLVWLARLRGHRDARRVTGHDLLDAVFAEGAAASGRVYMLCASDEAGRILTRRFVAAGYPAAAVAFEVPPFGFERDEAYGRRLAAAIKEHGTTLLLMGVGAPKSEIWADRQGAALGEPVVLCIGEALNVAAGLVPRAPVLMQRLGLEWLFRFAGQPARLFHRYFVRSWRFLVLAGLDRDLGPSLGKRSGA</sequence>
<dbReference type="CDD" id="cd06533">
    <property type="entry name" value="Glyco_transf_WecG_TagA"/>
    <property type="match status" value="1"/>
</dbReference>
<evidence type="ECO:0000256" key="1">
    <source>
        <dbReference type="ARBA" id="ARBA00022676"/>
    </source>
</evidence>
<protein>
    <submittedName>
        <fullName evidence="3">N-acetylglucosaminyldiphosphoundecaprenol N-acetyl-beta-D-mannosaminyltransferase</fullName>
    </submittedName>
</protein>
<dbReference type="PANTHER" id="PTHR34136">
    <property type="match status" value="1"/>
</dbReference>
<evidence type="ECO:0000313" key="4">
    <source>
        <dbReference type="Proteomes" id="UP000295122"/>
    </source>
</evidence>
<evidence type="ECO:0000256" key="2">
    <source>
        <dbReference type="ARBA" id="ARBA00022679"/>
    </source>
</evidence>
<dbReference type="AlphaFoldDB" id="A0A4R7C8R2"/>
<dbReference type="OrthoDB" id="9771846at2"/>
<dbReference type="Proteomes" id="UP000295122">
    <property type="component" value="Unassembled WGS sequence"/>
</dbReference>
<keyword evidence="1" id="KW-0328">Glycosyltransferase</keyword>
<dbReference type="InterPro" id="IPR004629">
    <property type="entry name" value="WecG_TagA_CpsF"/>
</dbReference>
<gene>
    <name evidence="3" type="ORF">EV668_2332</name>
</gene>
<accession>A0A4R7C8R2</accession>
<keyword evidence="4" id="KW-1185">Reference proteome</keyword>
<dbReference type="PANTHER" id="PTHR34136:SF1">
    <property type="entry name" value="UDP-N-ACETYL-D-MANNOSAMINURONIC ACID TRANSFERASE"/>
    <property type="match status" value="1"/>
</dbReference>
<evidence type="ECO:0000313" key="3">
    <source>
        <dbReference type="EMBL" id="TDR95040.1"/>
    </source>
</evidence>
<proteinExistence type="predicted"/>
<reference evidence="3 4" key="1">
    <citation type="submission" date="2019-03" db="EMBL/GenBank/DDBJ databases">
        <title>Genomic Encyclopedia of Type Strains, Phase IV (KMG-IV): sequencing the most valuable type-strain genomes for metagenomic binning, comparative biology and taxonomic classification.</title>
        <authorList>
            <person name="Goeker M."/>
        </authorList>
    </citation>
    <scope>NUCLEOTIDE SEQUENCE [LARGE SCALE GENOMIC DNA]</scope>
    <source>
        <strain evidence="3 4">DSM 25903</strain>
    </source>
</reference>
<name>A0A4R7C8R2_9HYPH</name>
<organism evidence="3 4">
    <name type="scientific">Enterovirga rhinocerotis</name>
    <dbReference type="NCBI Taxonomy" id="1339210"/>
    <lineage>
        <taxon>Bacteria</taxon>
        <taxon>Pseudomonadati</taxon>
        <taxon>Pseudomonadota</taxon>
        <taxon>Alphaproteobacteria</taxon>
        <taxon>Hyphomicrobiales</taxon>
        <taxon>Methylobacteriaceae</taxon>
        <taxon>Enterovirga</taxon>
    </lineage>
</organism>
<dbReference type="EMBL" id="SNZR01000011">
    <property type="protein sequence ID" value="TDR95040.1"/>
    <property type="molecule type" value="Genomic_DNA"/>
</dbReference>
<dbReference type="NCBIfam" id="TIGR00696">
    <property type="entry name" value="wecG_tagA_cpsF"/>
    <property type="match status" value="1"/>
</dbReference>
<keyword evidence="2 3" id="KW-0808">Transferase</keyword>
<dbReference type="Pfam" id="PF03808">
    <property type="entry name" value="Glyco_tran_WecG"/>
    <property type="match status" value="1"/>
</dbReference>
<dbReference type="GO" id="GO:0016758">
    <property type="term" value="F:hexosyltransferase activity"/>
    <property type="evidence" value="ECO:0007669"/>
    <property type="project" value="TreeGrafter"/>
</dbReference>